<dbReference type="SUPFAM" id="SSF47741">
    <property type="entry name" value="CO dehydrogenase ISP C-domain like"/>
    <property type="match status" value="1"/>
</dbReference>
<dbReference type="KEGG" id="agv:OJF2_76460"/>
<evidence type="ECO:0000259" key="7">
    <source>
        <dbReference type="PROSITE" id="PS51085"/>
    </source>
</evidence>
<dbReference type="InterPro" id="IPR036010">
    <property type="entry name" value="2Fe-2S_ferredoxin-like_sf"/>
</dbReference>
<evidence type="ECO:0000313" key="9">
    <source>
        <dbReference type="Proteomes" id="UP000324233"/>
    </source>
</evidence>
<dbReference type="PANTHER" id="PTHR11908:SF132">
    <property type="entry name" value="ALDEHYDE OXIDASE 1-RELATED"/>
    <property type="match status" value="1"/>
</dbReference>
<dbReference type="GO" id="GO:0051537">
    <property type="term" value="F:2 iron, 2 sulfur cluster binding"/>
    <property type="evidence" value="ECO:0007669"/>
    <property type="project" value="InterPro"/>
</dbReference>
<evidence type="ECO:0000313" key="8">
    <source>
        <dbReference type="EMBL" id="QEH39034.1"/>
    </source>
</evidence>
<feature type="compositionally biased region" description="Low complexity" evidence="6">
    <location>
        <begin position="907"/>
        <end position="916"/>
    </location>
</feature>
<dbReference type="PROSITE" id="PS00197">
    <property type="entry name" value="2FE2S_FER_1"/>
    <property type="match status" value="1"/>
</dbReference>
<dbReference type="EMBL" id="CP042997">
    <property type="protein sequence ID" value="QEH39034.1"/>
    <property type="molecule type" value="Genomic_DNA"/>
</dbReference>
<name>A0A5B9WFL7_9BACT</name>
<dbReference type="InterPro" id="IPR001041">
    <property type="entry name" value="2Fe-2S_ferredoxin-type"/>
</dbReference>
<dbReference type="Gene3D" id="3.90.1170.50">
    <property type="entry name" value="Aldehyde oxidase/xanthine dehydrogenase, a/b hammerhead"/>
    <property type="match status" value="1"/>
</dbReference>
<protein>
    <submittedName>
        <fullName evidence="8">Xanthine dehydrogenase molybdenum-binding subunit</fullName>
        <ecNumber evidence="8">1.17.1.4</ecNumber>
    </submittedName>
</protein>
<dbReference type="InterPro" id="IPR016208">
    <property type="entry name" value="Ald_Oxase/xanthine_DH-like"/>
</dbReference>
<dbReference type="InterPro" id="IPR002888">
    <property type="entry name" value="2Fe-2S-bd"/>
</dbReference>
<dbReference type="Pfam" id="PF20256">
    <property type="entry name" value="MoCoBD_2"/>
    <property type="match status" value="1"/>
</dbReference>
<dbReference type="Gene3D" id="3.30.365.10">
    <property type="entry name" value="Aldehyde oxidase/xanthine dehydrogenase, molybdopterin binding domain"/>
    <property type="match status" value="4"/>
</dbReference>
<sequence length="947" mass="101275">MSFRVNGRAFDGQPAAGQCLRTFLRELGWFGVKKGCDAGDCGACTVWLDGEPVHSCLVPAFRADGREVTTIEGLSADGELHPMQRAFIDAQGFQCGFCTAGMIMTAASLGEEDRADLPRALKGNLCRCTGYRSVEDAVRGVKVIEEPAPGRSFGRSVPAPASEDIVTGRARYTLDVHVEGLLHLKVLRSPHAHARLRSVRKEGALAVPGVVAVYTWEDVPRRLFSTANHDDFHSDPNDNTILDDVVRHVGDRVAAVVAESVGAAEEGCRRLEVEYEALPAVFDPEEAMRPGAPLLHADKTAMRIDDPGRNIVRELHGGVGDVGRGFAEADVVCEGTFETHRAQHAHLETHCSIAWTDGGRLHVRTSSQTPFLTQGKLAYLFDLPPRSVRVFCGRVGGGFGGKQQVVTEDLCALAALRTGRPVQWEYTREEQFQASTTRHQMAVRVKAGARRDGTLTALELRIVSNTGAYGCHGGSVLAHSANESVGVYRCPNKKIDAYAAYTNTVPAGAFRGYGLSQTIFAVESIMDDLARRLGLDPIELRLRNVIRPGDAMTALGAGLHDVEYGSYGLDQCLELVREALARGGGEALPDGPDWLEGRGVALAMIDTAPPTEHRTEARLTLEEDGRYRLAIGSPEFGNGSATVRQQIVATVLQTSPDRVFAIEADTDRTGYDTGPFASAGTTVAAKATHQAAEALRGHILGFAARLWGTTPDRCRLEEDAVSASDGRRLGLAELCVAAREAGQPVQAMRKAYGTPRTVAFNVQGFRIAVHRVTGEIRILQSVQGVDAGTVINPAQLRGQVEGGIAQGLGWALSERMLLDGRGAVANPTFRHYRIPAFADVPRTEVLFARTSDAFGPFGAKSMSESPINPVAPALANALADATGLRFRSLPLSPDRIYRAIADAHEPAGAGDGVPAGAPTPPALPRAGLRPHGEAPRNRAEAAVGGMI</sequence>
<keyword evidence="3" id="KW-0479">Metal-binding</keyword>
<dbReference type="Pfam" id="PF01799">
    <property type="entry name" value="Fer2_2"/>
    <property type="match status" value="1"/>
</dbReference>
<dbReference type="PROSITE" id="PS51085">
    <property type="entry name" value="2FE2S_FER_2"/>
    <property type="match status" value="1"/>
</dbReference>
<feature type="domain" description="2Fe-2S ferredoxin-type" evidence="7">
    <location>
        <begin position="1"/>
        <end position="74"/>
    </location>
</feature>
<gene>
    <name evidence="8" type="primary">xdhA_3</name>
    <name evidence="8" type="ORF">OJF2_76460</name>
</gene>
<dbReference type="PANTHER" id="PTHR11908">
    <property type="entry name" value="XANTHINE DEHYDROGENASE"/>
    <property type="match status" value="1"/>
</dbReference>
<dbReference type="EC" id="1.17.1.4" evidence="8"/>
<feature type="region of interest" description="Disordered" evidence="6">
    <location>
        <begin position="907"/>
        <end position="947"/>
    </location>
</feature>
<dbReference type="GO" id="GO:0005506">
    <property type="term" value="F:iron ion binding"/>
    <property type="evidence" value="ECO:0007669"/>
    <property type="project" value="InterPro"/>
</dbReference>
<dbReference type="InterPro" id="IPR008274">
    <property type="entry name" value="AldOxase/xan_DH_MoCoBD1"/>
</dbReference>
<dbReference type="InterPro" id="IPR037165">
    <property type="entry name" value="AldOxase/xan_DH_Mopterin-bd_sf"/>
</dbReference>
<dbReference type="Proteomes" id="UP000324233">
    <property type="component" value="Chromosome"/>
</dbReference>
<dbReference type="GO" id="GO:0004854">
    <property type="term" value="F:xanthine dehydrogenase activity"/>
    <property type="evidence" value="ECO:0007669"/>
    <property type="project" value="UniProtKB-EC"/>
</dbReference>
<evidence type="ECO:0000256" key="3">
    <source>
        <dbReference type="ARBA" id="ARBA00022723"/>
    </source>
</evidence>
<organism evidence="8 9">
    <name type="scientific">Aquisphaera giovannonii</name>
    <dbReference type="NCBI Taxonomy" id="406548"/>
    <lineage>
        <taxon>Bacteria</taxon>
        <taxon>Pseudomonadati</taxon>
        <taxon>Planctomycetota</taxon>
        <taxon>Planctomycetia</taxon>
        <taxon>Isosphaerales</taxon>
        <taxon>Isosphaeraceae</taxon>
        <taxon>Aquisphaera</taxon>
    </lineage>
</organism>
<dbReference type="Gene3D" id="1.10.150.120">
    <property type="entry name" value="[2Fe-2S]-binding domain"/>
    <property type="match status" value="1"/>
</dbReference>
<dbReference type="Pfam" id="PF01315">
    <property type="entry name" value="Ald_Xan_dh_C"/>
    <property type="match status" value="1"/>
</dbReference>
<evidence type="ECO:0000256" key="5">
    <source>
        <dbReference type="ARBA" id="ARBA00023004"/>
    </source>
</evidence>
<dbReference type="InterPro" id="IPR006058">
    <property type="entry name" value="2Fe2S_fd_BS"/>
</dbReference>
<reference evidence="8 9" key="1">
    <citation type="submission" date="2019-08" db="EMBL/GenBank/DDBJ databases">
        <title>Deep-cultivation of Planctomycetes and their phenomic and genomic characterization uncovers novel biology.</title>
        <authorList>
            <person name="Wiegand S."/>
            <person name="Jogler M."/>
            <person name="Boedeker C."/>
            <person name="Pinto D."/>
            <person name="Vollmers J."/>
            <person name="Rivas-Marin E."/>
            <person name="Kohn T."/>
            <person name="Peeters S.H."/>
            <person name="Heuer A."/>
            <person name="Rast P."/>
            <person name="Oberbeckmann S."/>
            <person name="Bunk B."/>
            <person name="Jeske O."/>
            <person name="Meyerdierks A."/>
            <person name="Storesund J.E."/>
            <person name="Kallscheuer N."/>
            <person name="Luecker S."/>
            <person name="Lage O.M."/>
            <person name="Pohl T."/>
            <person name="Merkel B.J."/>
            <person name="Hornburger P."/>
            <person name="Mueller R.-W."/>
            <person name="Bruemmer F."/>
            <person name="Labrenz M."/>
            <person name="Spormann A.M."/>
            <person name="Op den Camp H."/>
            <person name="Overmann J."/>
            <person name="Amann R."/>
            <person name="Jetten M.S.M."/>
            <person name="Mascher T."/>
            <person name="Medema M.H."/>
            <person name="Devos D.P."/>
            <person name="Kaster A.-K."/>
            <person name="Ovreas L."/>
            <person name="Rohde M."/>
            <person name="Galperin M.Y."/>
            <person name="Jogler C."/>
        </authorList>
    </citation>
    <scope>NUCLEOTIDE SEQUENCE [LARGE SCALE GENOMIC DNA]</scope>
    <source>
        <strain evidence="8 9">OJF2</strain>
    </source>
</reference>
<dbReference type="InterPro" id="IPR012675">
    <property type="entry name" value="Beta-grasp_dom_sf"/>
</dbReference>
<dbReference type="InterPro" id="IPR036856">
    <property type="entry name" value="Ald_Oxase/Xan_DH_a/b_sf"/>
</dbReference>
<dbReference type="InterPro" id="IPR000674">
    <property type="entry name" value="Ald_Oxase/Xan_DH_a/b"/>
</dbReference>
<dbReference type="SUPFAM" id="SSF54665">
    <property type="entry name" value="CO dehydrogenase molybdoprotein N-domain-like"/>
    <property type="match status" value="1"/>
</dbReference>
<evidence type="ECO:0000256" key="2">
    <source>
        <dbReference type="ARBA" id="ARBA00022505"/>
    </source>
</evidence>
<feature type="compositionally biased region" description="Basic and acidic residues" evidence="6">
    <location>
        <begin position="930"/>
        <end position="939"/>
    </location>
</feature>
<dbReference type="Pfam" id="PF02738">
    <property type="entry name" value="MoCoBD_1"/>
    <property type="match status" value="1"/>
</dbReference>
<dbReference type="RefSeq" id="WP_148598403.1">
    <property type="nucleotide sequence ID" value="NZ_CP042997.1"/>
</dbReference>
<evidence type="ECO:0000256" key="4">
    <source>
        <dbReference type="ARBA" id="ARBA00023002"/>
    </source>
</evidence>
<dbReference type="InterPro" id="IPR036884">
    <property type="entry name" value="2Fe-2S-bd_dom_sf"/>
</dbReference>
<accession>A0A5B9WFL7</accession>
<dbReference type="Gene3D" id="3.10.20.30">
    <property type="match status" value="1"/>
</dbReference>
<dbReference type="CDD" id="cd00207">
    <property type="entry name" value="fer2"/>
    <property type="match status" value="1"/>
</dbReference>
<keyword evidence="9" id="KW-1185">Reference proteome</keyword>
<keyword evidence="5" id="KW-0408">Iron</keyword>
<dbReference type="InterPro" id="IPR046867">
    <property type="entry name" value="AldOxase/xan_DH_MoCoBD2"/>
</dbReference>
<dbReference type="PIRSF" id="PIRSF000127">
    <property type="entry name" value="Xanthine_DH"/>
    <property type="match status" value="1"/>
</dbReference>
<dbReference type="SUPFAM" id="SSF56003">
    <property type="entry name" value="Molybdenum cofactor-binding domain"/>
    <property type="match status" value="1"/>
</dbReference>
<evidence type="ECO:0000256" key="1">
    <source>
        <dbReference type="ARBA" id="ARBA00006849"/>
    </source>
</evidence>
<dbReference type="OrthoDB" id="221297at2"/>
<keyword evidence="2" id="KW-0500">Molybdenum</keyword>
<evidence type="ECO:0000256" key="6">
    <source>
        <dbReference type="SAM" id="MobiDB-lite"/>
    </source>
</evidence>
<proteinExistence type="inferred from homology"/>
<dbReference type="SMART" id="SM01008">
    <property type="entry name" value="Ald_Xan_dh_C"/>
    <property type="match status" value="1"/>
</dbReference>
<dbReference type="SUPFAM" id="SSF54292">
    <property type="entry name" value="2Fe-2S ferredoxin-like"/>
    <property type="match status" value="1"/>
</dbReference>
<dbReference type="AlphaFoldDB" id="A0A5B9WFL7"/>
<keyword evidence="4 8" id="KW-0560">Oxidoreductase</keyword>
<comment type="similarity">
    <text evidence="1">Belongs to the xanthine dehydrogenase family.</text>
</comment>